<evidence type="ECO:0000313" key="1">
    <source>
        <dbReference type="EMBL" id="RXI06943.1"/>
    </source>
</evidence>
<proteinExistence type="predicted"/>
<reference evidence="1 2" key="1">
    <citation type="submission" date="2018-10" db="EMBL/GenBank/DDBJ databases">
        <title>A high-quality apple genome assembly.</title>
        <authorList>
            <person name="Hu J."/>
        </authorList>
    </citation>
    <scope>NUCLEOTIDE SEQUENCE [LARGE SCALE GENOMIC DNA]</scope>
    <source>
        <strain evidence="2">cv. HFTH1</strain>
        <tissue evidence="1">Young leaf</tissue>
    </source>
</reference>
<gene>
    <name evidence="1" type="ORF">DVH24_026079</name>
</gene>
<name>A0A498KNR3_MALDO</name>
<sequence length="201" mass="22501">MAAIGIRWRSVKEQRPTGLTIVLFMAFVLHIISFGRATGYAGSVFHPRNLAASDLDCRMEMMKSNCRKAAMETRQQHIQVDLCNLMAFDPHHSFPSIPFSNSGLFEIIAFEKLIENLLLEIGILFGLIPSVKCQTGACVLCNLKPENMWGTKSEWFLLLRTAATPHSGFDNQKVGEKSDCFVQARFSTLGASFSILEELLR</sequence>
<evidence type="ECO:0000313" key="2">
    <source>
        <dbReference type="Proteomes" id="UP000290289"/>
    </source>
</evidence>
<accession>A0A498KNR3</accession>
<dbReference type="EMBL" id="RDQH01000328">
    <property type="protein sequence ID" value="RXI06943.1"/>
    <property type="molecule type" value="Genomic_DNA"/>
</dbReference>
<keyword evidence="2" id="KW-1185">Reference proteome</keyword>
<dbReference type="Proteomes" id="UP000290289">
    <property type="component" value="Chromosome 2"/>
</dbReference>
<protein>
    <submittedName>
        <fullName evidence="1">Uncharacterized protein</fullName>
    </submittedName>
</protein>
<dbReference type="AlphaFoldDB" id="A0A498KNR3"/>
<organism evidence="1 2">
    <name type="scientific">Malus domestica</name>
    <name type="common">Apple</name>
    <name type="synonym">Pyrus malus</name>
    <dbReference type="NCBI Taxonomy" id="3750"/>
    <lineage>
        <taxon>Eukaryota</taxon>
        <taxon>Viridiplantae</taxon>
        <taxon>Streptophyta</taxon>
        <taxon>Embryophyta</taxon>
        <taxon>Tracheophyta</taxon>
        <taxon>Spermatophyta</taxon>
        <taxon>Magnoliopsida</taxon>
        <taxon>eudicotyledons</taxon>
        <taxon>Gunneridae</taxon>
        <taxon>Pentapetalae</taxon>
        <taxon>rosids</taxon>
        <taxon>fabids</taxon>
        <taxon>Rosales</taxon>
        <taxon>Rosaceae</taxon>
        <taxon>Amygdaloideae</taxon>
        <taxon>Maleae</taxon>
        <taxon>Malus</taxon>
    </lineage>
</organism>
<comment type="caution">
    <text evidence="1">The sequence shown here is derived from an EMBL/GenBank/DDBJ whole genome shotgun (WGS) entry which is preliminary data.</text>
</comment>